<keyword evidence="3 5" id="KW-1133">Transmembrane helix</keyword>
<dbReference type="RefSeq" id="WP_092440812.1">
    <property type="nucleotide sequence ID" value="NZ_FMYP01000092.1"/>
</dbReference>
<organism evidence="6 7">
    <name type="scientific">Williamwhitmania taraxaci</name>
    <dbReference type="NCBI Taxonomy" id="1640674"/>
    <lineage>
        <taxon>Bacteria</taxon>
        <taxon>Pseudomonadati</taxon>
        <taxon>Bacteroidota</taxon>
        <taxon>Bacteroidia</taxon>
        <taxon>Bacteroidales</taxon>
        <taxon>Williamwhitmaniaceae</taxon>
        <taxon>Williamwhitmania</taxon>
    </lineage>
</organism>
<comment type="subcellular location">
    <subcellularLocation>
        <location evidence="1">Membrane</location>
        <topology evidence="1">Multi-pass membrane protein</topology>
    </subcellularLocation>
</comment>
<accession>A0A1G6SEM9</accession>
<proteinExistence type="predicted"/>
<evidence type="ECO:0000256" key="1">
    <source>
        <dbReference type="ARBA" id="ARBA00004141"/>
    </source>
</evidence>
<dbReference type="OrthoDB" id="122062at2"/>
<evidence type="ECO:0000256" key="5">
    <source>
        <dbReference type="SAM" id="Phobius"/>
    </source>
</evidence>
<name>A0A1G6SEM9_9BACT</name>
<dbReference type="STRING" id="1640674.SAMN05216323_10923"/>
<keyword evidence="2 5" id="KW-0812">Transmembrane</keyword>
<protein>
    <submittedName>
        <fullName evidence="6">MtN3 and saliva related transmembrane protein</fullName>
    </submittedName>
</protein>
<evidence type="ECO:0000313" key="6">
    <source>
        <dbReference type="EMBL" id="SDD14636.1"/>
    </source>
</evidence>
<feature type="transmembrane region" description="Helical" evidence="5">
    <location>
        <begin position="67"/>
        <end position="84"/>
    </location>
</feature>
<gene>
    <name evidence="6" type="ORF">SAMN05216323_10923</name>
</gene>
<dbReference type="AlphaFoldDB" id="A0A1G6SEM9"/>
<keyword evidence="7" id="KW-1185">Reference proteome</keyword>
<dbReference type="InterPro" id="IPR006603">
    <property type="entry name" value="PQ-loop_rpt"/>
</dbReference>
<feature type="transmembrane region" description="Helical" evidence="5">
    <location>
        <begin position="35"/>
        <end position="55"/>
    </location>
</feature>
<feature type="transmembrane region" description="Helical" evidence="5">
    <location>
        <begin position="6"/>
        <end position="23"/>
    </location>
</feature>
<dbReference type="Gene3D" id="1.20.1280.290">
    <property type="match status" value="1"/>
</dbReference>
<keyword evidence="4 5" id="KW-0472">Membrane</keyword>
<dbReference type="Proteomes" id="UP000199452">
    <property type="component" value="Unassembled WGS sequence"/>
</dbReference>
<evidence type="ECO:0000256" key="4">
    <source>
        <dbReference type="ARBA" id="ARBA00023136"/>
    </source>
</evidence>
<sequence length="97" mass="11345">MSIEVVGWLGSILFSICGLPQLIKTWKTRKVDDLSSLFLWLWFWGEIFTLIYIIIGDIAQSNSHFPLYVNYAVNILIVFYLLYAKYTYKEVSIPSEK</sequence>
<evidence type="ECO:0000313" key="7">
    <source>
        <dbReference type="Proteomes" id="UP000199452"/>
    </source>
</evidence>
<evidence type="ECO:0000256" key="3">
    <source>
        <dbReference type="ARBA" id="ARBA00022989"/>
    </source>
</evidence>
<dbReference type="GO" id="GO:0016020">
    <property type="term" value="C:membrane"/>
    <property type="evidence" value="ECO:0007669"/>
    <property type="project" value="UniProtKB-SubCell"/>
</dbReference>
<evidence type="ECO:0000256" key="2">
    <source>
        <dbReference type="ARBA" id="ARBA00022692"/>
    </source>
</evidence>
<dbReference type="EMBL" id="FMYP01000092">
    <property type="protein sequence ID" value="SDD14636.1"/>
    <property type="molecule type" value="Genomic_DNA"/>
</dbReference>
<dbReference type="Pfam" id="PF04193">
    <property type="entry name" value="PQ-loop"/>
    <property type="match status" value="1"/>
</dbReference>
<reference evidence="6 7" key="1">
    <citation type="submission" date="2016-09" db="EMBL/GenBank/DDBJ databases">
        <authorList>
            <person name="Capua I."/>
            <person name="De Benedictis P."/>
            <person name="Joannis T."/>
            <person name="Lombin L.H."/>
            <person name="Cattoli G."/>
        </authorList>
    </citation>
    <scope>NUCLEOTIDE SEQUENCE [LARGE SCALE GENOMIC DNA]</scope>
    <source>
        <strain evidence="6 7">A7P-90m</strain>
    </source>
</reference>